<comment type="similarity">
    <text evidence="1">Belongs to the UPF0175 family.</text>
</comment>
<gene>
    <name evidence="2" type="ORF">SAMN05421783_10788</name>
</gene>
<dbReference type="OrthoDB" id="15200at2"/>
<keyword evidence="3" id="KW-1185">Reference proteome</keyword>
<sequence>MTQVQIELPEAVYAVLHYAPEELNQELWLAAAAQWYQQGRISQEWAATIAGMDRTDFLLALARMGKDSFQVDFGDLDRELARG</sequence>
<dbReference type="RefSeq" id="WP_093030567.1">
    <property type="nucleotide sequence ID" value="NZ_FNNZ01000007.1"/>
</dbReference>
<organism evidence="2 3">
    <name type="scientific">Thiocapsa roseopersicina</name>
    <dbReference type="NCBI Taxonomy" id="1058"/>
    <lineage>
        <taxon>Bacteria</taxon>
        <taxon>Pseudomonadati</taxon>
        <taxon>Pseudomonadota</taxon>
        <taxon>Gammaproteobacteria</taxon>
        <taxon>Chromatiales</taxon>
        <taxon>Chromatiaceae</taxon>
        <taxon>Thiocapsa</taxon>
    </lineage>
</organism>
<dbReference type="PANTHER" id="PTHR37525:SF1">
    <property type="entry name" value="UPF0175 PROTEIN SSL1255"/>
    <property type="match status" value="1"/>
</dbReference>
<name>A0A1H2VMJ4_THIRO</name>
<dbReference type="PANTHER" id="PTHR37525">
    <property type="entry name" value="UPF0175 PROTEIN SSL1255"/>
    <property type="match status" value="1"/>
</dbReference>
<protein>
    <submittedName>
        <fullName evidence="2">Uncharacterized protein family (UPF0175)</fullName>
    </submittedName>
</protein>
<evidence type="ECO:0000313" key="3">
    <source>
        <dbReference type="Proteomes" id="UP000198816"/>
    </source>
</evidence>
<dbReference type="STRING" id="1058.SAMN05421783_10788"/>
<dbReference type="InterPro" id="IPR052264">
    <property type="entry name" value="UPF0175_domain"/>
</dbReference>
<proteinExistence type="inferred from homology"/>
<dbReference type="EMBL" id="FNNZ01000007">
    <property type="protein sequence ID" value="SDW69527.1"/>
    <property type="molecule type" value="Genomic_DNA"/>
</dbReference>
<evidence type="ECO:0000313" key="2">
    <source>
        <dbReference type="EMBL" id="SDW69527.1"/>
    </source>
</evidence>
<dbReference type="AlphaFoldDB" id="A0A1H2VMJ4"/>
<dbReference type="InterPro" id="IPR005368">
    <property type="entry name" value="UPF0175"/>
</dbReference>
<reference evidence="3" key="1">
    <citation type="submission" date="2016-10" db="EMBL/GenBank/DDBJ databases">
        <authorList>
            <person name="Varghese N."/>
            <person name="Submissions S."/>
        </authorList>
    </citation>
    <scope>NUCLEOTIDE SEQUENCE [LARGE SCALE GENOMIC DNA]</scope>
    <source>
        <strain evidence="3">DSM 217</strain>
    </source>
</reference>
<accession>A0A1H2VMJ4</accession>
<dbReference type="Proteomes" id="UP000198816">
    <property type="component" value="Unassembled WGS sequence"/>
</dbReference>
<evidence type="ECO:0000256" key="1">
    <source>
        <dbReference type="ARBA" id="ARBA00005651"/>
    </source>
</evidence>
<dbReference type="Pfam" id="PF03683">
    <property type="entry name" value="UPF0175"/>
    <property type="match status" value="1"/>
</dbReference>